<feature type="transmembrane region" description="Helical" evidence="1">
    <location>
        <begin position="6"/>
        <end position="27"/>
    </location>
</feature>
<dbReference type="Proteomes" id="UP000094757">
    <property type="component" value="Chromosome"/>
</dbReference>
<organism evidence="2 3">
    <name type="scientific">Dialister pneumosintes</name>
    <dbReference type="NCBI Taxonomy" id="39950"/>
    <lineage>
        <taxon>Bacteria</taxon>
        <taxon>Bacillati</taxon>
        <taxon>Bacillota</taxon>
        <taxon>Negativicutes</taxon>
        <taxon>Veillonellales</taxon>
        <taxon>Veillonellaceae</taxon>
        <taxon>Dialister</taxon>
    </lineage>
</organism>
<evidence type="ECO:0000256" key="1">
    <source>
        <dbReference type="SAM" id="Phobius"/>
    </source>
</evidence>
<accession>A0A1B3WCF5</accession>
<dbReference type="InterPro" id="IPR010387">
    <property type="entry name" value="QueT"/>
</dbReference>
<reference evidence="3" key="1">
    <citation type="submission" date="2016-08" db="EMBL/GenBank/DDBJ databases">
        <authorList>
            <person name="Holder M.E."/>
            <person name="Ajami N.J."/>
            <person name="Petrosino J.F."/>
        </authorList>
    </citation>
    <scope>NUCLEOTIDE SEQUENCE [LARGE SCALE GENOMIC DNA]</scope>
    <source>
        <strain evidence="3">F0677</strain>
    </source>
</reference>
<sequence>MNQTKLIIVNATIATIYAVLTLALAPISYGPIQIRLSECLVLLAFYNKKYIPGLTIGCLLANINSPLGITDIFIGTTATLISLLLMQYLPTVFIASLAPVFINGIMIGGELAYLSEIPMDSTLLAVITYIGFGEFLSVSILGILLFKFLLKNPILRKYIID</sequence>
<keyword evidence="1" id="KW-0812">Transmembrane</keyword>
<dbReference type="Pfam" id="PF06177">
    <property type="entry name" value="QueT"/>
    <property type="match status" value="1"/>
</dbReference>
<dbReference type="AlphaFoldDB" id="A0A1B3WCF5"/>
<dbReference type="RefSeq" id="WP_069176735.1">
    <property type="nucleotide sequence ID" value="NZ_CP017037.1"/>
</dbReference>
<name>A0A1B3WCF5_9FIRM</name>
<keyword evidence="1" id="KW-1133">Transmembrane helix</keyword>
<evidence type="ECO:0000313" key="3">
    <source>
        <dbReference type="Proteomes" id="UP000094757"/>
    </source>
</evidence>
<dbReference type="PIRSF" id="PIRSF031501">
    <property type="entry name" value="QueT"/>
    <property type="match status" value="1"/>
</dbReference>
<dbReference type="KEGG" id="dpn:BCB69_00785"/>
<gene>
    <name evidence="2" type="ORF">BCB69_00785</name>
</gene>
<evidence type="ECO:0000313" key="2">
    <source>
        <dbReference type="EMBL" id="AOH38651.1"/>
    </source>
</evidence>
<protein>
    <recommendedName>
        <fullName evidence="4">Citrulline cluster-linked protein</fullName>
    </recommendedName>
</protein>
<proteinExistence type="predicted"/>
<feature type="transmembrane region" description="Helical" evidence="1">
    <location>
        <begin position="93"/>
        <end position="114"/>
    </location>
</feature>
<dbReference type="EMBL" id="CP017037">
    <property type="protein sequence ID" value="AOH38651.1"/>
    <property type="molecule type" value="Genomic_DNA"/>
</dbReference>
<dbReference type="STRING" id="39950.BCB69_00785"/>
<feature type="transmembrane region" description="Helical" evidence="1">
    <location>
        <begin position="69"/>
        <end position="86"/>
    </location>
</feature>
<feature type="transmembrane region" description="Helical" evidence="1">
    <location>
        <begin position="126"/>
        <end position="150"/>
    </location>
</feature>
<evidence type="ECO:0008006" key="4">
    <source>
        <dbReference type="Google" id="ProtNLM"/>
    </source>
</evidence>
<dbReference type="PANTHER" id="PTHR40044:SF1">
    <property type="entry name" value="INTEGRAL MEMBRANE PROTEIN"/>
    <property type="match status" value="1"/>
</dbReference>
<keyword evidence="1" id="KW-0472">Membrane</keyword>
<dbReference type="PANTHER" id="PTHR40044">
    <property type="entry name" value="INTEGRAL MEMBRANE PROTEIN-RELATED"/>
    <property type="match status" value="1"/>
</dbReference>